<sequence length="84" mass="9602">MERLLIAYRLWDERSVTLIARTLTVATPDGTRVERRVLSDRVAFAAALADDIGVPLSEFGPEDIDTLWRRTTHQHAERQARQEA</sequence>
<proteinExistence type="predicted"/>
<name>A0ABN1PWV3_9ACTN</name>
<accession>A0ABN1PWV3</accession>
<dbReference type="EMBL" id="BAAAHQ010000021">
    <property type="protein sequence ID" value="GAA0933650.1"/>
    <property type="molecule type" value="Genomic_DNA"/>
</dbReference>
<gene>
    <name evidence="1" type="ORF">GCM10009560_40060</name>
</gene>
<comment type="caution">
    <text evidence="1">The sequence shown here is derived from an EMBL/GenBank/DDBJ whole genome shotgun (WGS) entry which is preliminary data.</text>
</comment>
<organism evidence="1 2">
    <name type="scientific">Nonomuraea longicatena</name>
    <dbReference type="NCBI Taxonomy" id="83682"/>
    <lineage>
        <taxon>Bacteria</taxon>
        <taxon>Bacillati</taxon>
        <taxon>Actinomycetota</taxon>
        <taxon>Actinomycetes</taxon>
        <taxon>Streptosporangiales</taxon>
        <taxon>Streptosporangiaceae</taxon>
        <taxon>Nonomuraea</taxon>
    </lineage>
</organism>
<dbReference type="RefSeq" id="WP_343951439.1">
    <property type="nucleotide sequence ID" value="NZ_BAAAHQ010000021.1"/>
</dbReference>
<protein>
    <submittedName>
        <fullName evidence="1">Uncharacterized protein</fullName>
    </submittedName>
</protein>
<evidence type="ECO:0000313" key="1">
    <source>
        <dbReference type="EMBL" id="GAA0933650.1"/>
    </source>
</evidence>
<reference evidence="1 2" key="1">
    <citation type="journal article" date="2019" name="Int. J. Syst. Evol. Microbiol.">
        <title>The Global Catalogue of Microorganisms (GCM) 10K type strain sequencing project: providing services to taxonomists for standard genome sequencing and annotation.</title>
        <authorList>
            <consortium name="The Broad Institute Genomics Platform"/>
            <consortium name="The Broad Institute Genome Sequencing Center for Infectious Disease"/>
            <person name="Wu L."/>
            <person name="Ma J."/>
        </authorList>
    </citation>
    <scope>NUCLEOTIDE SEQUENCE [LARGE SCALE GENOMIC DNA]</scope>
    <source>
        <strain evidence="1 2">JCM 11136</strain>
    </source>
</reference>
<evidence type="ECO:0000313" key="2">
    <source>
        <dbReference type="Proteomes" id="UP001501578"/>
    </source>
</evidence>
<dbReference type="Proteomes" id="UP001501578">
    <property type="component" value="Unassembled WGS sequence"/>
</dbReference>
<keyword evidence="2" id="KW-1185">Reference proteome</keyword>